<accession>A0A1U7NQ82</accession>
<protein>
    <submittedName>
        <fullName evidence="1">Uncharacterized protein</fullName>
    </submittedName>
</protein>
<dbReference type="EMBL" id="MPKA01000040">
    <property type="protein sequence ID" value="OLU47796.1"/>
    <property type="molecule type" value="Genomic_DNA"/>
</dbReference>
<gene>
    <name evidence="1" type="ORF">BO225_01310</name>
</gene>
<organism evidence="1 2">
    <name type="scientific">Dubosiella newyorkensis</name>
    <dbReference type="NCBI Taxonomy" id="1862672"/>
    <lineage>
        <taxon>Bacteria</taxon>
        <taxon>Bacillati</taxon>
        <taxon>Bacillota</taxon>
        <taxon>Erysipelotrichia</taxon>
        <taxon>Erysipelotrichales</taxon>
        <taxon>Erysipelotrichaceae</taxon>
        <taxon>Dubosiella</taxon>
    </lineage>
</organism>
<evidence type="ECO:0000313" key="2">
    <source>
        <dbReference type="Proteomes" id="UP000186705"/>
    </source>
</evidence>
<comment type="caution">
    <text evidence="1">The sequence shown here is derived from an EMBL/GenBank/DDBJ whole genome shotgun (WGS) entry which is preliminary data.</text>
</comment>
<name>A0A1U7NQ82_9FIRM</name>
<keyword evidence="2" id="KW-1185">Reference proteome</keyword>
<evidence type="ECO:0000313" key="1">
    <source>
        <dbReference type="EMBL" id="OLU47796.1"/>
    </source>
</evidence>
<proteinExistence type="predicted"/>
<dbReference type="AlphaFoldDB" id="A0A1U7NQ82"/>
<dbReference type="Proteomes" id="UP000186705">
    <property type="component" value="Unassembled WGS sequence"/>
</dbReference>
<dbReference type="GeneID" id="78274586"/>
<dbReference type="RefSeq" id="WP_076340487.1">
    <property type="nucleotide sequence ID" value="NZ_JBGNFS010000020.1"/>
</dbReference>
<reference evidence="1 2" key="1">
    <citation type="submission" date="2016-11" db="EMBL/GenBank/DDBJ databases">
        <title>Description of two novel members of the family Erysipelotrichaceae: Ileibacterium lipovorans gen. nov., sp. nov. and Dubosiella newyorkensis, gen. nov., sp. nov.</title>
        <authorList>
            <person name="Cox L.M."/>
            <person name="Sohn J."/>
            <person name="Tyrrell K.L."/>
            <person name="Citron D.M."/>
            <person name="Lawson P.A."/>
            <person name="Patel N.B."/>
            <person name="Iizumi T."/>
            <person name="Perez-Perez G.I."/>
            <person name="Goldstein E.J."/>
            <person name="Blaser M.J."/>
        </authorList>
    </citation>
    <scope>NUCLEOTIDE SEQUENCE [LARGE SCALE GENOMIC DNA]</scope>
    <source>
        <strain evidence="1 2">NYU-BL-A4</strain>
    </source>
</reference>
<sequence>MKWKELFLKFFSFFKREKLNEEQPKEEQLKIEQPRQLIIFFPKRTIQRVELKNEVHNTSNEEILEGTVLSGYLDYHVPNNLTIRRPVLFSQFTTLQNKIKKEEESVVEGVLIDGYLETHEPCVPIKRSSIAFQIVFLTVNESTSEEEEESVDGTILRGYLGVHEQSFPMIRISLFQQQIQFYKIDPIQEKEEIIEGIVIAGRLGTHEKRVPQIYRNVIPIDPILFMNQIRRFDQSTILEYDLDKIVQILIQEVRKNIPIGIALTYLIDNDSYVKEIYSVAQNALKNKSSKIIHQDWVFLALCLIGMECYDSSFWDKVEQTLIFEQSTYDVINVETRLRKIIDAFVEKKSWRKIDNVLRQAFVPFPYWDLFIPYLDSIFKYEFNYDLAKVSKPKLKQALLRRGPEAHLNIAFKSYFEDESKLDELVLYVYELFKWIHSVKTGKGSNHKIQEKIQSILGGKKVNHREKTETKDRNDSKEKSIDFDFILDGNQICLRIPDFDFDPERYSKSLRIEFFQNNEMIQTVDRLKVVRHDNNYRIRAFEIELEDPFGRLKLQIKTDEHLLFSSGESLYHSRLYFDEFGKNVSNTDSLEGQFIVAGVDLQEDESVQVDQEFEMYDLGTICLEKRKKVVIQLYGNQFSNVHIKDYLTSYPIYRSIYRIEPEEDGFYLRNGHCYENIQELLDSFEEGLNVLEFFQDKRKVAHRKVFYEPRLSISLFEDSYVIDGKIIHKDVSKKNVYEIEWYYPNSKQTFWLVLTPPEAIYRIDDLAWRGFEHSIDSDEFKSFSKLYFDGIGFDRVVLMSDDGQFRMVPKIQRTKKHMYIETAALKNNKEYSHLNLFFYKEQNKENMIRIQYRPEVDQRSIQIQTNHEKRDVFIQFELLKDIKNNEVIVVQLLDPGNNTLSTKTIEANAKTLICRFEHLESFRPYRVRGSIQTKSLFSKQEETFLFLRDIPMLYGKDNLKRKQFNVDSVQVEYFRRNGWKIKNYDIQNTLLEVKKQKEEMYQANLLINEEFKNKICFTIQEVKEKELIILPTDLDGDGLMLNQTAKMITEDQRNAFPIFQMKISLIKNKINTDSLKKFKLKH</sequence>